<protein>
    <submittedName>
        <fullName evidence="1">TIGR01459 family HAD-type hydrolase</fullName>
    </submittedName>
</protein>
<organism evidence="1 2">
    <name type="scientific">Paroceanicella profunda</name>
    <dbReference type="NCBI Taxonomy" id="2579971"/>
    <lineage>
        <taxon>Bacteria</taxon>
        <taxon>Pseudomonadati</taxon>
        <taxon>Pseudomonadota</taxon>
        <taxon>Alphaproteobacteria</taxon>
        <taxon>Rhodobacterales</taxon>
        <taxon>Paracoccaceae</taxon>
        <taxon>Paroceanicella</taxon>
    </lineage>
</organism>
<dbReference type="GO" id="GO:0005737">
    <property type="term" value="C:cytoplasm"/>
    <property type="evidence" value="ECO:0007669"/>
    <property type="project" value="TreeGrafter"/>
</dbReference>
<dbReference type="NCBIfam" id="TIGR01459">
    <property type="entry name" value="HAD-SF-IIA-hyp4"/>
    <property type="match status" value="1"/>
</dbReference>
<accession>A0A5B8FXE7</accession>
<dbReference type="InterPro" id="IPR006356">
    <property type="entry name" value="HAD-SF_hydro_IIA_hyp3"/>
</dbReference>
<dbReference type="CDD" id="cd07525">
    <property type="entry name" value="HAD_like"/>
    <property type="match status" value="1"/>
</dbReference>
<dbReference type="RefSeq" id="WP_138572964.1">
    <property type="nucleotide sequence ID" value="NZ_CP040818.1"/>
</dbReference>
<dbReference type="InterPro" id="IPR023214">
    <property type="entry name" value="HAD_sf"/>
</dbReference>
<dbReference type="InterPro" id="IPR036412">
    <property type="entry name" value="HAD-like_sf"/>
</dbReference>
<dbReference type="NCBIfam" id="TIGR01460">
    <property type="entry name" value="HAD-SF-IIA"/>
    <property type="match status" value="1"/>
</dbReference>
<dbReference type="Pfam" id="PF13242">
    <property type="entry name" value="Hydrolase_like"/>
    <property type="match status" value="1"/>
</dbReference>
<proteinExistence type="predicted"/>
<dbReference type="SUPFAM" id="SSF56784">
    <property type="entry name" value="HAD-like"/>
    <property type="match status" value="1"/>
</dbReference>
<reference evidence="1 2" key="1">
    <citation type="submission" date="2019-06" db="EMBL/GenBank/DDBJ databases">
        <title>Genome sequence of Rhodobacteraceae bacterium D4M1.</title>
        <authorList>
            <person name="Cao J."/>
        </authorList>
    </citation>
    <scope>NUCLEOTIDE SEQUENCE [LARGE SCALE GENOMIC DNA]</scope>
    <source>
        <strain evidence="1 2">D4M1</strain>
    </source>
</reference>
<dbReference type="Pfam" id="PF13344">
    <property type="entry name" value="Hydrolase_6"/>
    <property type="match status" value="1"/>
</dbReference>
<evidence type="ECO:0000313" key="2">
    <source>
        <dbReference type="Proteomes" id="UP000305888"/>
    </source>
</evidence>
<dbReference type="PANTHER" id="PTHR19288:SF90">
    <property type="entry name" value="OS08G0542600 PROTEIN"/>
    <property type="match status" value="1"/>
</dbReference>
<dbReference type="PANTHER" id="PTHR19288">
    <property type="entry name" value="4-NITROPHENYLPHOSPHATASE-RELATED"/>
    <property type="match status" value="1"/>
</dbReference>
<dbReference type="Gene3D" id="3.40.50.1000">
    <property type="entry name" value="HAD superfamily/HAD-like"/>
    <property type="match status" value="2"/>
</dbReference>
<name>A0A5B8FXE7_9RHOB</name>
<evidence type="ECO:0000313" key="1">
    <source>
        <dbReference type="EMBL" id="QDL92284.1"/>
    </source>
</evidence>
<dbReference type="InterPro" id="IPR006357">
    <property type="entry name" value="HAD-SF_hydro_IIA"/>
</dbReference>
<dbReference type="GO" id="GO:0016791">
    <property type="term" value="F:phosphatase activity"/>
    <property type="evidence" value="ECO:0007669"/>
    <property type="project" value="TreeGrafter"/>
</dbReference>
<dbReference type="Proteomes" id="UP000305888">
    <property type="component" value="Chromosome"/>
</dbReference>
<dbReference type="EMBL" id="CP040818">
    <property type="protein sequence ID" value="QDL92284.1"/>
    <property type="molecule type" value="Genomic_DNA"/>
</dbReference>
<keyword evidence="1" id="KW-0378">Hydrolase</keyword>
<keyword evidence="2" id="KW-1185">Reference proteome</keyword>
<dbReference type="KEGG" id="ppru:FDP22_11155"/>
<gene>
    <name evidence="1" type="ORF">FDP22_11155</name>
</gene>
<dbReference type="AlphaFoldDB" id="A0A5B8FXE7"/>
<dbReference type="OrthoDB" id="9791073at2"/>
<sequence length="293" mass="31497">MTQIITSLDEIAGRYDALFCDLWGCLHNGITTYPAAVEALRRFKARGGTVLLLTNSPRPRRSVHGQLDAVGTPMDVRDDIVSSGDAAQAAMLSGAFGTRVFHLGPERDISFFTEPGRDLPHTEIARVPLAEAEGIVCTGLFHDETESPDDYTDMIAEGVARGLKLLCANPDVFVDRGEQRIWCAGGIAAAYTAAGGTSCYFGKPHAPIYDLARQRLYAAAGREIADDRILCVGDGIHTDVRGGVDQGLDTLFITGGLAAPEMGPDVEAPDAERLYSYLDAHDLDPSYAIGRLR</sequence>